<evidence type="ECO:0000259" key="1">
    <source>
        <dbReference type="Pfam" id="PF11860"/>
    </source>
</evidence>
<evidence type="ECO:0000313" key="3">
    <source>
        <dbReference type="Proteomes" id="UP001596042"/>
    </source>
</evidence>
<dbReference type="EMBL" id="JBHSEL010000043">
    <property type="protein sequence ID" value="MFC4624536.1"/>
    <property type="molecule type" value="Genomic_DNA"/>
</dbReference>
<name>A0ABV9H279_9HYPH</name>
<accession>A0ABV9H279</accession>
<reference evidence="3" key="1">
    <citation type="journal article" date="2019" name="Int. J. Syst. Evol. Microbiol.">
        <title>The Global Catalogue of Microorganisms (GCM) 10K type strain sequencing project: providing services to taxonomists for standard genome sequencing and annotation.</title>
        <authorList>
            <consortium name="The Broad Institute Genomics Platform"/>
            <consortium name="The Broad Institute Genome Sequencing Center for Infectious Disease"/>
            <person name="Wu L."/>
            <person name="Ma J."/>
        </authorList>
    </citation>
    <scope>NUCLEOTIDE SEQUENCE [LARGE SCALE GENOMIC DNA]</scope>
    <source>
        <strain evidence="3">CGMCC 1.15731</strain>
    </source>
</reference>
<dbReference type="Pfam" id="PF11860">
    <property type="entry name" value="Muramidase"/>
    <property type="match status" value="1"/>
</dbReference>
<evidence type="ECO:0000313" key="2">
    <source>
        <dbReference type="EMBL" id="MFC4624536.1"/>
    </source>
</evidence>
<proteinExistence type="predicted"/>
<feature type="domain" description="N-acetylmuramidase" evidence="1">
    <location>
        <begin position="20"/>
        <end position="192"/>
    </location>
</feature>
<keyword evidence="3" id="KW-1185">Reference proteome</keyword>
<protein>
    <submittedName>
        <fullName evidence="2">N-acetylmuramidase family protein</fullName>
    </submittedName>
</protein>
<dbReference type="RefSeq" id="WP_374831394.1">
    <property type="nucleotide sequence ID" value="NZ_JBHEEZ010000008.1"/>
</dbReference>
<dbReference type="Proteomes" id="UP001596042">
    <property type="component" value="Unassembled WGS sequence"/>
</dbReference>
<organism evidence="2 3">
    <name type="scientific">Daeguia caeni</name>
    <dbReference type="NCBI Taxonomy" id="439612"/>
    <lineage>
        <taxon>Bacteria</taxon>
        <taxon>Pseudomonadati</taxon>
        <taxon>Pseudomonadota</taxon>
        <taxon>Alphaproteobacteria</taxon>
        <taxon>Hyphomicrobiales</taxon>
        <taxon>Brucellaceae</taxon>
        <taxon>Daeguia</taxon>
    </lineage>
</organism>
<comment type="caution">
    <text evidence="2">The sequence shown here is derived from an EMBL/GenBank/DDBJ whole genome shotgun (WGS) entry which is preliminary data.</text>
</comment>
<dbReference type="InterPro" id="IPR024408">
    <property type="entry name" value="Muramidase"/>
</dbReference>
<sequence length="204" mass="22646">MFDRQTIADLVAAAHEHELEPASLLTIAEVESGGRALFDVNGRKEPAIRFEGHYFDRRLSGAQRDHARKTGLAAPVAGKVVNPASQALRWQLLERAMAVSRKAALESTSWGLGQVMGAHWQWLGYRSVDELVAEARGSIAGQVRLMLRFIVKAGLIGTLKQRDWRGFATRYNGPAFARNRYDIKMAEAHARWSARLAARQQAVA</sequence>
<gene>
    <name evidence="2" type="ORF">ACFO1V_04745</name>
</gene>